<dbReference type="AlphaFoldDB" id="A0A814A0X3"/>
<evidence type="ECO:0000313" key="3">
    <source>
        <dbReference type="EMBL" id="CAF0906340.1"/>
    </source>
</evidence>
<feature type="region of interest" description="Disordered" evidence="2">
    <location>
        <begin position="378"/>
        <end position="414"/>
    </location>
</feature>
<gene>
    <name evidence="3" type="ORF">OXX778_LOCUS11665</name>
</gene>
<reference evidence="3" key="1">
    <citation type="submission" date="2021-02" db="EMBL/GenBank/DDBJ databases">
        <authorList>
            <person name="Nowell W R."/>
        </authorList>
    </citation>
    <scope>NUCLEOTIDE SEQUENCE</scope>
    <source>
        <strain evidence="3">Ploen Becks lab</strain>
    </source>
</reference>
<sequence>NEVDELKSEKRKSTSYMNKLENECQNLKNSLATLERCEEMTKTDLTNISKQALQNKETFEETLAKCTNQLQIAHTQNQKLKMECEEKLRSLQVQLAEEKSNNEILKKREIEYTNEVNEQKSLRIKFENDLTCVQTRLEKFIRTDTEKTQLLNEYEVKYNRLHDEINLHKNSFYNKETDFIKILNLIENDIDNLIGVLSVNINKTYQPLLNMDESDKINLTYLLIKHKTHWLGKTLEEVFQNKIKLQQSVVFLEHELDAIRKNSANNLKAQGVYLKNLENQNSELLADRQIALKNMELLEQYLLNLSESVKTHSLREIERTHHLFAIDNFQNLCNSDSLSEDEKDEAEKEEIYERFKKYKSTIDDIKSQLDLAQVNYGQNENNNNHLQRDKAPRNSSSCSSSRSQRSSSTNTYSHYVCKKQLNTTKTAVNTKPKPFR</sequence>
<feature type="non-terminal residue" evidence="3">
    <location>
        <position position="1"/>
    </location>
</feature>
<keyword evidence="1" id="KW-0175">Coiled coil</keyword>
<protein>
    <submittedName>
        <fullName evidence="3">Uncharacterized protein</fullName>
    </submittedName>
</protein>
<dbReference type="EMBL" id="CAJNOC010002004">
    <property type="protein sequence ID" value="CAF0906340.1"/>
    <property type="molecule type" value="Genomic_DNA"/>
</dbReference>
<feature type="coiled-coil region" evidence="1">
    <location>
        <begin position="242"/>
        <end position="294"/>
    </location>
</feature>
<dbReference type="Proteomes" id="UP000663879">
    <property type="component" value="Unassembled WGS sequence"/>
</dbReference>
<proteinExistence type="predicted"/>
<dbReference type="OrthoDB" id="10046318at2759"/>
<feature type="coiled-coil region" evidence="1">
    <location>
        <begin position="3"/>
        <end position="115"/>
    </location>
</feature>
<evidence type="ECO:0000256" key="1">
    <source>
        <dbReference type="SAM" id="Coils"/>
    </source>
</evidence>
<name>A0A814A0X3_9BILA</name>
<keyword evidence="4" id="KW-1185">Reference proteome</keyword>
<evidence type="ECO:0000256" key="2">
    <source>
        <dbReference type="SAM" id="MobiDB-lite"/>
    </source>
</evidence>
<organism evidence="3 4">
    <name type="scientific">Brachionus calyciflorus</name>
    <dbReference type="NCBI Taxonomy" id="104777"/>
    <lineage>
        <taxon>Eukaryota</taxon>
        <taxon>Metazoa</taxon>
        <taxon>Spiralia</taxon>
        <taxon>Gnathifera</taxon>
        <taxon>Rotifera</taxon>
        <taxon>Eurotatoria</taxon>
        <taxon>Monogononta</taxon>
        <taxon>Pseudotrocha</taxon>
        <taxon>Ploima</taxon>
        <taxon>Brachionidae</taxon>
        <taxon>Brachionus</taxon>
    </lineage>
</organism>
<accession>A0A814A0X3</accession>
<comment type="caution">
    <text evidence="3">The sequence shown here is derived from an EMBL/GenBank/DDBJ whole genome shotgun (WGS) entry which is preliminary data.</text>
</comment>
<feature type="compositionally biased region" description="Low complexity" evidence="2">
    <location>
        <begin position="395"/>
        <end position="408"/>
    </location>
</feature>
<evidence type="ECO:0000313" key="4">
    <source>
        <dbReference type="Proteomes" id="UP000663879"/>
    </source>
</evidence>